<accession>A0ABN6HAY4</accession>
<dbReference type="Gene3D" id="2.60.40.10">
    <property type="entry name" value="Immunoglobulins"/>
    <property type="match status" value="2"/>
</dbReference>
<dbReference type="Pfam" id="PF02369">
    <property type="entry name" value="Big_1"/>
    <property type="match status" value="2"/>
</dbReference>
<evidence type="ECO:0000256" key="4">
    <source>
        <dbReference type="SAM" id="SignalP"/>
    </source>
</evidence>
<dbReference type="PROSITE" id="PS51127">
    <property type="entry name" value="BIG1"/>
    <property type="match status" value="2"/>
</dbReference>
<dbReference type="InterPro" id="IPR013783">
    <property type="entry name" value="Ig-like_fold"/>
</dbReference>
<dbReference type="InterPro" id="IPR003344">
    <property type="entry name" value="Big_1_dom"/>
</dbReference>
<dbReference type="SMART" id="SM00634">
    <property type="entry name" value="BID_1"/>
    <property type="match status" value="2"/>
</dbReference>
<evidence type="ECO:0000256" key="1">
    <source>
        <dbReference type="ARBA" id="ARBA00010116"/>
    </source>
</evidence>
<dbReference type="InterPro" id="IPR005181">
    <property type="entry name" value="SASA"/>
</dbReference>
<dbReference type="SUPFAM" id="SSF52266">
    <property type="entry name" value="SGNH hydrolase"/>
    <property type="match status" value="1"/>
</dbReference>
<dbReference type="Pfam" id="PF03629">
    <property type="entry name" value="SASA"/>
    <property type="match status" value="1"/>
</dbReference>
<dbReference type="Proteomes" id="UP001374893">
    <property type="component" value="Chromosome"/>
</dbReference>
<comment type="similarity">
    <text evidence="1">Belongs to the intimin/invasin family.</text>
</comment>
<keyword evidence="3" id="KW-0378">Hydrolase</keyword>
<organism evidence="6 7">
    <name type="scientific">Haloferula helveola</name>
    <dbReference type="NCBI Taxonomy" id="490095"/>
    <lineage>
        <taxon>Bacteria</taxon>
        <taxon>Pseudomonadati</taxon>
        <taxon>Verrucomicrobiota</taxon>
        <taxon>Verrucomicrobiia</taxon>
        <taxon>Verrucomicrobiales</taxon>
        <taxon>Verrucomicrobiaceae</taxon>
        <taxon>Haloferula</taxon>
    </lineage>
</organism>
<dbReference type="InterPro" id="IPR052940">
    <property type="entry name" value="Carb_Esterase_6"/>
</dbReference>
<protein>
    <submittedName>
        <fullName evidence="6">Ig-like domain-containing protein</fullName>
    </submittedName>
</protein>
<feature type="signal peptide" evidence="4">
    <location>
        <begin position="1"/>
        <end position="22"/>
    </location>
</feature>
<dbReference type="SUPFAM" id="SSF49373">
    <property type="entry name" value="Invasin/intimin cell-adhesion fragments"/>
    <property type="match status" value="2"/>
</dbReference>
<dbReference type="PANTHER" id="PTHR31988:SF19">
    <property type="entry name" value="9-O-ACETYL-N-ACETYLNEURAMINIC ACID DEACETYLASE-RELATED"/>
    <property type="match status" value="1"/>
</dbReference>
<reference evidence="6 7" key="1">
    <citation type="submission" date="2021-06" db="EMBL/GenBank/DDBJ databases">
        <title>Complete genome of Haloferula helveola possessing various polysaccharide degrading enzymes.</title>
        <authorList>
            <person name="Takami H."/>
            <person name="Huang C."/>
            <person name="Hamasaki K."/>
        </authorList>
    </citation>
    <scope>NUCLEOTIDE SEQUENCE [LARGE SCALE GENOMIC DNA]</scope>
    <source>
        <strain evidence="6 7">CN-1</strain>
    </source>
</reference>
<feature type="domain" description="Big-1" evidence="5">
    <location>
        <begin position="254"/>
        <end position="349"/>
    </location>
</feature>
<gene>
    <name evidence="6" type="ORF">HAHE_29810</name>
</gene>
<sequence length="1209" mass="126371">MRSRYPLSLALLGLAAALPAQAEIYTLPDIVRPSGEGVVDIHYNFNPNSGWSGTPPNAISDEESVYLRFTVSWTAAANIGSFQVGYNAGDNGSAGRWDVRTEGSGFSFYTANASSDLDGPNGPGTAKPGIDAVDTNTITSATFVLKADQVQAGISPADYPDQNNSLKDRWYADFTTPGAQDEACGFLYINPNLGAPESGQTTKWAAWRSGNASYQSVSFRTDTADTDLTFSNIAIYTGDDTPFATSTGIVDAGTSTVSASPSAVPADDTTTSTVTVTLKDAGGTPVSGKEVSLSGDASATIATSDNISDASGVVSFTVKSGAVGTETFTATDVTDSNLVITETASVDFEEVVMVGPVDAGNSSVVASPTDVPANGVTPSTVTVTLRDASGLLVVGEDVTLSGTPSGATISPSPTLATDVNGEAAFTVSSGTIGSVDFSATSSTDNITVTQTAAVNFTDPQDAESFNVNFLDEGQADSTGLVGVVGDPGETWNQGTTSVSSLVDTTGTVTSSVSVSGLGGDGRTLNADLNLFDGVRNLFGKGDDVTISITGLTPDAAYDIYIYSLSHNASPWGDITNSERGAGDFVTTNTVLGNGQSQFLDNATPGTSDDVFVPNGNYVSFESIVADGSGDISILVDAYDGDGDRGSASTRLHVNALQIRPASGMSADYTAWRDAYYPGLGLPDEDDDGDKLSNDYERTFGLDPTDGTSSNPYSAPFDPATGSFGYSRRTPSLANMNYKVWYTTDLETWLEDNAAYQAVSSASDDVELTDVTIDPNLLAEPRLFIQVRSTAVTGVDPEPSLVNLWGSGNTITLLFSEPMNASSASNPSNYSVTQDGVGDLSVTGATISSDGGSVTLTLGSTLGIDTGYTVDIDGVTSGTGQSLGLVNRQFTTWDDDPTGIKVFILAGQSNMVGFGNVEDGNTGPGALGSLRYLAVNNGSYPEYDYTSLLDDPGQPATSTFRNRSDVKVWWREGGNGNLGGPISKGDLGPPYKGRDSGKIGPEFGFGQILGDFYPSNDVLVIKCAWGGRDLAEKFRPPSAVADRGGQVGDFYSAIIDYTREVLTNLGTEFPEWSGQGYEIVGFGWHQGYNDRISGPFSAEYKDNLPDLVEDLRTVFNKPNMPFVVASTGMATGPAEAPPYTGYSEVERAQLWVAGVTQPAAVLSTDTRPFWRDPADSPATSGQGFHWNHNAETLFLIGKAMGDNMVTLLTP</sequence>
<evidence type="ECO:0000256" key="2">
    <source>
        <dbReference type="ARBA" id="ARBA00022729"/>
    </source>
</evidence>
<evidence type="ECO:0000313" key="6">
    <source>
        <dbReference type="EMBL" id="BCX49073.1"/>
    </source>
</evidence>
<evidence type="ECO:0000259" key="5">
    <source>
        <dbReference type="PROSITE" id="PS51127"/>
    </source>
</evidence>
<dbReference type="EMBL" id="AP024702">
    <property type="protein sequence ID" value="BCX49073.1"/>
    <property type="molecule type" value="Genomic_DNA"/>
</dbReference>
<dbReference type="InterPro" id="IPR036514">
    <property type="entry name" value="SGNH_hydro_sf"/>
</dbReference>
<dbReference type="InterPro" id="IPR014755">
    <property type="entry name" value="Cu-Rt/internalin_Ig-like"/>
</dbReference>
<dbReference type="Gene3D" id="2.60.40.1220">
    <property type="match status" value="1"/>
</dbReference>
<feature type="chain" id="PRO_5047041632" evidence="4">
    <location>
        <begin position="23"/>
        <end position="1209"/>
    </location>
</feature>
<name>A0ABN6HAY4_9BACT</name>
<evidence type="ECO:0000313" key="7">
    <source>
        <dbReference type="Proteomes" id="UP001374893"/>
    </source>
</evidence>
<dbReference type="RefSeq" id="WP_338685526.1">
    <property type="nucleotide sequence ID" value="NZ_AP024702.1"/>
</dbReference>
<evidence type="ECO:0000256" key="3">
    <source>
        <dbReference type="ARBA" id="ARBA00022801"/>
    </source>
</evidence>
<dbReference type="Gene3D" id="3.40.50.1110">
    <property type="entry name" value="SGNH hydrolase"/>
    <property type="match status" value="1"/>
</dbReference>
<proteinExistence type="inferred from homology"/>
<dbReference type="InterPro" id="IPR008964">
    <property type="entry name" value="Invasin/intimin_cell_adhesion"/>
</dbReference>
<keyword evidence="7" id="KW-1185">Reference proteome</keyword>
<keyword evidence="2 4" id="KW-0732">Signal</keyword>
<feature type="domain" description="Big-1" evidence="5">
    <location>
        <begin position="361"/>
        <end position="457"/>
    </location>
</feature>
<dbReference type="PANTHER" id="PTHR31988">
    <property type="entry name" value="ESTERASE, PUTATIVE (DUF303)-RELATED"/>
    <property type="match status" value="1"/>
</dbReference>